<feature type="non-terminal residue" evidence="1">
    <location>
        <position position="1"/>
    </location>
</feature>
<feature type="non-terminal residue" evidence="1">
    <location>
        <position position="67"/>
    </location>
</feature>
<name>A0AAD1SXA0_PELCU</name>
<gene>
    <name evidence="1" type="ORF">PECUL_23A052959</name>
</gene>
<keyword evidence="2" id="KW-1185">Reference proteome</keyword>
<proteinExistence type="predicted"/>
<evidence type="ECO:0000313" key="1">
    <source>
        <dbReference type="EMBL" id="CAH2312959.1"/>
    </source>
</evidence>
<accession>A0AAD1SXA0</accession>
<dbReference type="Proteomes" id="UP001295444">
    <property type="component" value="Chromosome 08"/>
</dbReference>
<evidence type="ECO:0000313" key="2">
    <source>
        <dbReference type="Proteomes" id="UP001295444"/>
    </source>
</evidence>
<reference evidence="1" key="1">
    <citation type="submission" date="2022-03" db="EMBL/GenBank/DDBJ databases">
        <authorList>
            <person name="Alioto T."/>
            <person name="Alioto T."/>
            <person name="Gomez Garrido J."/>
        </authorList>
    </citation>
    <scope>NUCLEOTIDE SEQUENCE</scope>
</reference>
<dbReference type="AlphaFoldDB" id="A0AAD1SXA0"/>
<sequence>LDLLVDDSNLGLGLHEVGLPEFPHVYQEPFNVTPGGWSQVFIRVQGLAPPRIPGHSVPQAPYWKLLA</sequence>
<organism evidence="1 2">
    <name type="scientific">Pelobates cultripes</name>
    <name type="common">Western spadefoot toad</name>
    <dbReference type="NCBI Taxonomy" id="61616"/>
    <lineage>
        <taxon>Eukaryota</taxon>
        <taxon>Metazoa</taxon>
        <taxon>Chordata</taxon>
        <taxon>Craniata</taxon>
        <taxon>Vertebrata</taxon>
        <taxon>Euteleostomi</taxon>
        <taxon>Amphibia</taxon>
        <taxon>Batrachia</taxon>
        <taxon>Anura</taxon>
        <taxon>Pelobatoidea</taxon>
        <taxon>Pelobatidae</taxon>
        <taxon>Pelobates</taxon>
    </lineage>
</organism>
<dbReference type="EMBL" id="OW240919">
    <property type="protein sequence ID" value="CAH2312959.1"/>
    <property type="molecule type" value="Genomic_DNA"/>
</dbReference>
<protein>
    <submittedName>
        <fullName evidence="1">Uncharacterized protein</fullName>
    </submittedName>
</protein>